<dbReference type="InterPro" id="IPR001119">
    <property type="entry name" value="SLH_dom"/>
</dbReference>
<gene>
    <name evidence="2" type="ORF">BK131_18950</name>
</gene>
<dbReference type="RefSeq" id="WP_076332803.1">
    <property type="nucleotide sequence ID" value="NZ_MRTJ01000008.1"/>
</dbReference>
<name>A0A1R1BQL4_PAEAM</name>
<proteinExistence type="predicted"/>
<evidence type="ECO:0000313" key="3">
    <source>
        <dbReference type="Proteomes" id="UP000187134"/>
    </source>
</evidence>
<evidence type="ECO:0000259" key="1">
    <source>
        <dbReference type="PROSITE" id="PS51272"/>
    </source>
</evidence>
<protein>
    <recommendedName>
        <fullName evidence="1">SLH domain-containing protein</fullName>
    </recommendedName>
</protein>
<sequence>MSSNTSVKPSFTDASQTPSWAQEALDAAVQAKIVNGYSDHTVRAGSETTRAEAATMIYNLLLAMYV</sequence>
<dbReference type="Pfam" id="PF00395">
    <property type="entry name" value="SLH"/>
    <property type="match status" value="1"/>
</dbReference>
<comment type="caution">
    <text evidence="2">The sequence shown here is derived from an EMBL/GenBank/DDBJ whole genome shotgun (WGS) entry which is preliminary data.</text>
</comment>
<dbReference type="AlphaFoldDB" id="A0A1R1BQL4"/>
<accession>A0A1R1BQL4</accession>
<dbReference type="PROSITE" id="PS51272">
    <property type="entry name" value="SLH"/>
    <property type="match status" value="1"/>
</dbReference>
<dbReference type="EMBL" id="MRTJ01000008">
    <property type="protein sequence ID" value="OMF12087.1"/>
    <property type="molecule type" value="Genomic_DNA"/>
</dbReference>
<evidence type="ECO:0000313" key="2">
    <source>
        <dbReference type="EMBL" id="OMF12087.1"/>
    </source>
</evidence>
<dbReference type="Proteomes" id="UP000187134">
    <property type="component" value="Unassembled WGS sequence"/>
</dbReference>
<dbReference type="OrthoDB" id="504962at2"/>
<feature type="domain" description="SLH" evidence="1">
    <location>
        <begin position="8"/>
        <end position="66"/>
    </location>
</feature>
<reference evidence="2 3" key="1">
    <citation type="submission" date="2016-11" db="EMBL/GenBank/DDBJ databases">
        <title>Paenibacillus species isolates.</title>
        <authorList>
            <person name="Beno S.M."/>
        </authorList>
    </citation>
    <scope>NUCLEOTIDE SEQUENCE [LARGE SCALE GENOMIC DNA]</scope>
    <source>
        <strain evidence="2 3">FSL H8-0246</strain>
    </source>
</reference>
<organism evidence="2 3">
    <name type="scientific">Paenibacillus amylolyticus</name>
    <dbReference type="NCBI Taxonomy" id="1451"/>
    <lineage>
        <taxon>Bacteria</taxon>
        <taxon>Bacillati</taxon>
        <taxon>Bacillota</taxon>
        <taxon>Bacilli</taxon>
        <taxon>Bacillales</taxon>
        <taxon>Paenibacillaceae</taxon>
        <taxon>Paenibacillus</taxon>
    </lineage>
</organism>